<keyword evidence="2" id="KW-1185">Reference proteome</keyword>
<evidence type="ECO:0000313" key="1">
    <source>
        <dbReference type="EMBL" id="KZV46047.1"/>
    </source>
</evidence>
<reference evidence="1 2" key="1">
    <citation type="journal article" date="2015" name="Proc. Natl. Acad. Sci. U.S.A.">
        <title>The resurrection genome of Boea hygrometrica: A blueprint for survival of dehydration.</title>
        <authorList>
            <person name="Xiao L."/>
            <person name="Yang G."/>
            <person name="Zhang L."/>
            <person name="Yang X."/>
            <person name="Zhao S."/>
            <person name="Ji Z."/>
            <person name="Zhou Q."/>
            <person name="Hu M."/>
            <person name="Wang Y."/>
            <person name="Chen M."/>
            <person name="Xu Y."/>
            <person name="Jin H."/>
            <person name="Xiao X."/>
            <person name="Hu G."/>
            <person name="Bao F."/>
            <person name="Hu Y."/>
            <person name="Wan P."/>
            <person name="Li L."/>
            <person name="Deng X."/>
            <person name="Kuang T."/>
            <person name="Xiang C."/>
            <person name="Zhu J.K."/>
            <person name="Oliver M.J."/>
            <person name="He Y."/>
        </authorList>
    </citation>
    <scope>NUCLEOTIDE SEQUENCE [LARGE SCALE GENOMIC DNA]</scope>
    <source>
        <strain evidence="2">cv. XS01</strain>
    </source>
</reference>
<name>A0A2Z7CJE0_9LAMI</name>
<evidence type="ECO:0000313" key="2">
    <source>
        <dbReference type="Proteomes" id="UP000250235"/>
    </source>
</evidence>
<gene>
    <name evidence="1" type="ORF">F511_30801</name>
</gene>
<organism evidence="1 2">
    <name type="scientific">Dorcoceras hygrometricum</name>
    <dbReference type="NCBI Taxonomy" id="472368"/>
    <lineage>
        <taxon>Eukaryota</taxon>
        <taxon>Viridiplantae</taxon>
        <taxon>Streptophyta</taxon>
        <taxon>Embryophyta</taxon>
        <taxon>Tracheophyta</taxon>
        <taxon>Spermatophyta</taxon>
        <taxon>Magnoliopsida</taxon>
        <taxon>eudicotyledons</taxon>
        <taxon>Gunneridae</taxon>
        <taxon>Pentapetalae</taxon>
        <taxon>asterids</taxon>
        <taxon>lamiids</taxon>
        <taxon>Lamiales</taxon>
        <taxon>Gesneriaceae</taxon>
        <taxon>Didymocarpoideae</taxon>
        <taxon>Trichosporeae</taxon>
        <taxon>Loxocarpinae</taxon>
        <taxon>Dorcoceras</taxon>
    </lineage>
</organism>
<protein>
    <submittedName>
        <fullName evidence="1">Uncharacterized protein</fullName>
    </submittedName>
</protein>
<accession>A0A2Z7CJE0</accession>
<dbReference type="EMBL" id="KQ995725">
    <property type="protein sequence ID" value="KZV46047.1"/>
    <property type="molecule type" value="Genomic_DNA"/>
</dbReference>
<dbReference type="Proteomes" id="UP000250235">
    <property type="component" value="Unassembled WGS sequence"/>
</dbReference>
<sequence>MQSTVARDWIHCSLRLVHYLSTGCTVACDLLTADCDDVTADVIIAVRSSSATSLLCATAEFSVACC</sequence>
<dbReference type="AlphaFoldDB" id="A0A2Z7CJE0"/>
<proteinExistence type="predicted"/>